<dbReference type="CDD" id="cd01650">
    <property type="entry name" value="RT_nLTR_like"/>
    <property type="match status" value="1"/>
</dbReference>
<gene>
    <name evidence="2" type="ORF">QYF61_019450</name>
</gene>
<accession>A0AAN7RUH3</accession>
<dbReference type="EMBL" id="JAUNZN010000008">
    <property type="protein sequence ID" value="KAK4817532.1"/>
    <property type="molecule type" value="Genomic_DNA"/>
</dbReference>
<dbReference type="InterPro" id="IPR043502">
    <property type="entry name" value="DNA/RNA_pol_sf"/>
</dbReference>
<comment type="caution">
    <text evidence="2">The sequence shown here is derived from an EMBL/GenBank/DDBJ whole genome shotgun (WGS) entry which is preliminary data.</text>
</comment>
<reference evidence="2 3" key="1">
    <citation type="journal article" date="2023" name="J. Hered.">
        <title>Chromosome-level genome of the wood stork (Mycteria americana) provides insight into avian chromosome evolution.</title>
        <authorList>
            <person name="Flamio R. Jr."/>
            <person name="Ramstad K.M."/>
        </authorList>
    </citation>
    <scope>NUCLEOTIDE SEQUENCE [LARGE SCALE GENOMIC DNA]</scope>
    <source>
        <strain evidence="2">JAX WOST 10</strain>
    </source>
</reference>
<dbReference type="Proteomes" id="UP001333110">
    <property type="component" value="Unassembled WGS sequence"/>
</dbReference>
<dbReference type="SUPFAM" id="SSF56672">
    <property type="entry name" value="DNA/RNA polymerases"/>
    <property type="match status" value="1"/>
</dbReference>
<evidence type="ECO:0000313" key="2">
    <source>
        <dbReference type="EMBL" id="KAK4817532.1"/>
    </source>
</evidence>
<evidence type="ECO:0000313" key="3">
    <source>
        <dbReference type="Proteomes" id="UP001333110"/>
    </source>
</evidence>
<name>A0AAN7RUH3_MYCAM</name>
<feature type="domain" description="Reverse transcriptase" evidence="1">
    <location>
        <begin position="35"/>
        <end position="290"/>
    </location>
</feature>
<dbReference type="InterPro" id="IPR000477">
    <property type="entry name" value="RT_dom"/>
</dbReference>
<dbReference type="Pfam" id="PF00078">
    <property type="entry name" value="RVT_1"/>
    <property type="match status" value="1"/>
</dbReference>
<dbReference type="PROSITE" id="PS50878">
    <property type="entry name" value="RT_POL"/>
    <property type="match status" value="1"/>
</dbReference>
<protein>
    <recommendedName>
        <fullName evidence="1">Reverse transcriptase domain-containing protein</fullName>
    </recommendedName>
</protein>
<evidence type="ECO:0000259" key="1">
    <source>
        <dbReference type="PROSITE" id="PS50878"/>
    </source>
</evidence>
<dbReference type="AlphaFoldDB" id="A0AAN7RUH3"/>
<proteinExistence type="predicted"/>
<sequence length="476" mass="54167">MNSVSRKGRQLNLDQKMSLVFEHDVMWLRAHCKVSSPFYGEVPADWRLANVTPIFKKGRKEDPGNYRPVSLTSVPGKLMEQIILSAITWHVENNQGIKPSQHGFRKGRSCLTNLISFYDKVTHLVDEGKAVDVVYLDFSKAFDTVSHSILLEKLAAHGLDGCTLCWVKNWLDGRAQRVVVNGVYSSWWPVTSGVPQGSVLGPALFNIFINDLGEGIECTLSKFADDTKLCGSVDLLEGRKALQRDLDRLDRWAEVNCMRFNKAKCKVLHLGHNNPMQCYRLGEEWLESCLAEKDLGVLVDSCLNMGQQCAQVAKKANGILACIKNSVASRSREVIVPLYSALVRLHLEYCVQFWAPHYKRDIEVLERVQGRATKLVKGLEQKSYEERLRGDLIALYNYLKGGCREVGVGLFSQVTSDRTRGNGLKLHQGRFRLGIRKFYFTERVIKHWNRLPREVVELPSLEVFKRRLDEVLRDMV</sequence>
<keyword evidence="3" id="KW-1185">Reference proteome</keyword>
<dbReference type="PANTHER" id="PTHR33332">
    <property type="entry name" value="REVERSE TRANSCRIPTASE DOMAIN-CONTAINING PROTEIN"/>
    <property type="match status" value="1"/>
</dbReference>
<organism evidence="2 3">
    <name type="scientific">Mycteria americana</name>
    <name type="common">Wood stork</name>
    <dbReference type="NCBI Taxonomy" id="33587"/>
    <lineage>
        <taxon>Eukaryota</taxon>
        <taxon>Metazoa</taxon>
        <taxon>Chordata</taxon>
        <taxon>Craniata</taxon>
        <taxon>Vertebrata</taxon>
        <taxon>Euteleostomi</taxon>
        <taxon>Archelosauria</taxon>
        <taxon>Archosauria</taxon>
        <taxon>Dinosauria</taxon>
        <taxon>Saurischia</taxon>
        <taxon>Theropoda</taxon>
        <taxon>Coelurosauria</taxon>
        <taxon>Aves</taxon>
        <taxon>Neognathae</taxon>
        <taxon>Neoaves</taxon>
        <taxon>Aequornithes</taxon>
        <taxon>Ciconiiformes</taxon>
        <taxon>Ciconiidae</taxon>
        <taxon>Mycteria</taxon>
    </lineage>
</organism>